<dbReference type="Proteomes" id="UP000051020">
    <property type="component" value="Unassembled WGS sequence"/>
</dbReference>
<dbReference type="EMBL" id="AZCU01000006">
    <property type="protein sequence ID" value="KRK25793.1"/>
    <property type="molecule type" value="Genomic_DNA"/>
</dbReference>
<reference evidence="1 2" key="1">
    <citation type="journal article" date="2015" name="Genome Announc.">
        <title>Expanding the biotechnology potential of lactobacilli through comparative genomics of 213 strains and associated genera.</title>
        <authorList>
            <person name="Sun Z."/>
            <person name="Harris H.M."/>
            <person name="McCann A."/>
            <person name="Guo C."/>
            <person name="Argimon S."/>
            <person name="Zhang W."/>
            <person name="Yang X."/>
            <person name="Jeffery I.B."/>
            <person name="Cooney J.C."/>
            <person name="Kagawa T.F."/>
            <person name="Liu W."/>
            <person name="Song Y."/>
            <person name="Salvetti E."/>
            <person name="Wrobel A."/>
            <person name="Rasinkangas P."/>
            <person name="Parkhill J."/>
            <person name="Rea M.C."/>
            <person name="O'Sullivan O."/>
            <person name="Ritari J."/>
            <person name="Douillard F.P."/>
            <person name="Paul Ross R."/>
            <person name="Yang R."/>
            <person name="Briner A.E."/>
            <person name="Felis G.E."/>
            <person name="de Vos W.M."/>
            <person name="Barrangou R."/>
            <person name="Klaenhammer T.R."/>
            <person name="Caufield P.W."/>
            <person name="Cui Y."/>
            <person name="Zhang H."/>
            <person name="O'Toole P.W."/>
        </authorList>
    </citation>
    <scope>NUCLEOTIDE SEQUENCE [LARGE SCALE GENOMIC DNA]</scope>
    <source>
        <strain evidence="1 2">DSM 20314</strain>
    </source>
</reference>
<proteinExistence type="predicted"/>
<comment type="caution">
    <text evidence="1">The sequence shown here is derived from an EMBL/GenBank/DDBJ whole genome shotgun (WGS) entry which is preliminary data.</text>
</comment>
<evidence type="ECO:0000313" key="2">
    <source>
        <dbReference type="Proteomes" id="UP000051020"/>
    </source>
</evidence>
<dbReference type="AlphaFoldDB" id="A0A837RCR6"/>
<dbReference type="InterPro" id="IPR007337">
    <property type="entry name" value="RelB/DinJ"/>
</dbReference>
<dbReference type="Pfam" id="PF04221">
    <property type="entry name" value="RelB"/>
    <property type="match status" value="1"/>
</dbReference>
<organism evidence="1 2">
    <name type="scientific">Lactiplantibacillus pentosus DSM 20314</name>
    <dbReference type="NCBI Taxonomy" id="1423791"/>
    <lineage>
        <taxon>Bacteria</taxon>
        <taxon>Bacillati</taxon>
        <taxon>Bacillota</taxon>
        <taxon>Bacilli</taxon>
        <taxon>Lactobacillales</taxon>
        <taxon>Lactobacillaceae</taxon>
        <taxon>Lactiplantibacillus</taxon>
    </lineage>
</organism>
<evidence type="ECO:0008006" key="3">
    <source>
        <dbReference type="Google" id="ProtNLM"/>
    </source>
</evidence>
<name>A0A837RCR6_LACPE</name>
<protein>
    <recommendedName>
        <fullName evidence="3">DNA-damage-inducible protein J</fullName>
    </recommendedName>
</protein>
<accession>A0A837RCR6</accession>
<dbReference type="InterPro" id="IPR013321">
    <property type="entry name" value="Arc_rbn_hlx_hlx"/>
</dbReference>
<sequence length="100" mass="11075">MVGMTRVSTSIRIDADLKQAASKQLASMGLSMNTYLNMALRQLVLQQAVQFESDEPSWVPNEETEKALVLAHAEGLGLIPDNAPAFDDPKRAIRYLNDEQ</sequence>
<gene>
    <name evidence="1" type="ORF">FD24_GL002936</name>
</gene>
<dbReference type="GO" id="GO:0006355">
    <property type="term" value="P:regulation of DNA-templated transcription"/>
    <property type="evidence" value="ECO:0007669"/>
    <property type="project" value="InterPro"/>
</dbReference>
<dbReference type="Gene3D" id="1.10.1220.10">
    <property type="entry name" value="Met repressor-like"/>
    <property type="match status" value="1"/>
</dbReference>
<evidence type="ECO:0000313" key="1">
    <source>
        <dbReference type="EMBL" id="KRK25793.1"/>
    </source>
</evidence>